<feature type="transmembrane region" description="Helical" evidence="1">
    <location>
        <begin position="278"/>
        <end position="294"/>
    </location>
</feature>
<keyword evidence="1" id="KW-1133">Transmembrane helix</keyword>
<evidence type="ECO:0008006" key="4">
    <source>
        <dbReference type="Google" id="ProtNLM"/>
    </source>
</evidence>
<dbReference type="Proteomes" id="UP001259659">
    <property type="component" value="Unassembled WGS sequence"/>
</dbReference>
<sequence>MTGSHLVEGLCERLPASPLGRGDARWLGWPLAVGLAVAALYVATNDYPAYGSGLYTLTADTVRANGYALPATVPHYGPEGVPFAYPPLMFYVLAVLRDLGVGAFAMALYLPPLVTVTALVPAYLLGRDAIGDRRAGTAVALLVVLNPQVLEWHVSAGGLVRAPAFVFALWGSYAALRIFRDSDPEWVPVGLLAVALVAHTHPTYTIFTVATYLVFWAGYDRSLIGLGRGAVVGLGALALATPWLWTVVRYHGVSVFAGAAGTHGGLLGGVYRLRRWGLTWSVLPLVAAVGLLATDRRVLGGWTVVVWLLFAQPRFTYAVGAVAVVAAVAELAERGYVDRVAALVDRGRSAPGALDRPDVGTARVVVAAMVVLSVVGASGVGYAFAGPGDGTTPEFVDGADVAAMEWAAAETPENATFVVWGDAAEWFPVVADRPILVSPWGAEWRGPDTYGPHLDAFTDGSVCENASCAERAMASVDARPDYVYLPRGGYTVRGDHHWADGSLVRSFENHSRYERAFENDGVVIFRRTSASGQSTNASYR</sequence>
<feature type="transmembrane region" description="Helical" evidence="1">
    <location>
        <begin position="26"/>
        <end position="44"/>
    </location>
</feature>
<comment type="caution">
    <text evidence="2">The sequence shown here is derived from an EMBL/GenBank/DDBJ whole genome shotgun (WGS) entry which is preliminary data.</text>
</comment>
<keyword evidence="1" id="KW-0812">Transmembrane</keyword>
<dbReference type="RefSeq" id="WP_310920327.1">
    <property type="nucleotide sequence ID" value="NZ_JAMQON010000004.1"/>
</dbReference>
<gene>
    <name evidence="2" type="ORF">NDI56_14425</name>
</gene>
<dbReference type="EMBL" id="JAMQON010000004">
    <property type="protein sequence ID" value="MDS0260599.1"/>
    <property type="molecule type" value="Genomic_DNA"/>
</dbReference>
<feature type="transmembrane region" description="Helical" evidence="1">
    <location>
        <begin position="191"/>
        <end position="214"/>
    </location>
</feature>
<evidence type="ECO:0000313" key="3">
    <source>
        <dbReference type="Proteomes" id="UP001259659"/>
    </source>
</evidence>
<feature type="transmembrane region" description="Helical" evidence="1">
    <location>
        <begin position="314"/>
        <end position="332"/>
    </location>
</feature>
<feature type="transmembrane region" description="Helical" evidence="1">
    <location>
        <begin position="99"/>
        <end position="125"/>
    </location>
</feature>
<protein>
    <recommendedName>
        <fullName evidence="4">Glycosyltransferase RgtA/B/C/D-like domain-containing protein</fullName>
    </recommendedName>
</protein>
<accession>A0ABU2FEB6</accession>
<organism evidence="2 3">
    <name type="scientific">Haloarcula saliterrae</name>
    <dbReference type="NCBI Taxonomy" id="2950534"/>
    <lineage>
        <taxon>Archaea</taxon>
        <taxon>Methanobacteriati</taxon>
        <taxon>Methanobacteriota</taxon>
        <taxon>Stenosarchaea group</taxon>
        <taxon>Halobacteria</taxon>
        <taxon>Halobacteriales</taxon>
        <taxon>Haloarculaceae</taxon>
        <taxon>Haloarcula</taxon>
    </lineage>
</organism>
<evidence type="ECO:0000256" key="1">
    <source>
        <dbReference type="SAM" id="Phobius"/>
    </source>
</evidence>
<evidence type="ECO:0000313" key="2">
    <source>
        <dbReference type="EMBL" id="MDS0260599.1"/>
    </source>
</evidence>
<name>A0ABU2FEB6_9EURY</name>
<reference evidence="2 3" key="1">
    <citation type="submission" date="2022-06" db="EMBL/GenBank/DDBJ databases">
        <title>Haloarcula sp. a new haloarchaeum isolate from saline soil.</title>
        <authorList>
            <person name="Strakova D."/>
            <person name="Galisteo C."/>
            <person name="Sanchez-Porro C."/>
            <person name="Ventosa A."/>
        </authorList>
    </citation>
    <scope>NUCLEOTIDE SEQUENCE [LARGE SCALE GENOMIC DNA]</scope>
    <source>
        <strain evidence="2 3">S1CR25-12</strain>
    </source>
</reference>
<keyword evidence="3" id="KW-1185">Reference proteome</keyword>
<proteinExistence type="predicted"/>
<feature type="transmembrane region" description="Helical" evidence="1">
    <location>
        <begin position="159"/>
        <end position="179"/>
    </location>
</feature>
<keyword evidence="1" id="KW-0472">Membrane</keyword>
<feature type="transmembrane region" description="Helical" evidence="1">
    <location>
        <begin position="226"/>
        <end position="245"/>
    </location>
</feature>
<feature type="transmembrane region" description="Helical" evidence="1">
    <location>
        <begin position="364"/>
        <end position="385"/>
    </location>
</feature>
<feature type="transmembrane region" description="Helical" evidence="1">
    <location>
        <begin position="251"/>
        <end position="271"/>
    </location>
</feature>